<dbReference type="InterPro" id="IPR000577">
    <property type="entry name" value="Carb_kinase_FGGY"/>
</dbReference>
<sequence>MNVIGLEVSTSAAKCILYNAETGIVDSVSQPYPAEVADIVSQDPEGIFQAALAVLRAIVQRNDRPVAAIGLSGTWHSLLYLDRHRQPVGRIKTWADVTATETVEALKAEPDFYREFYHKTGCVLHALYPIWKLYHDKKTNPEAFRVVVYLSSQIECLFERLTGGQAVSRCTASGSGFFNIHTLDWDDELLALAGVKRSMFAELTEATFTLPLAPAIARAVGLPAGIPVTVGAADGALNQVGIGGAREGIMSFSVGTSAALRLVKPAPQLADDPSTWCYYLYNGKRIIGAATHSGNVLSWFAERFFFDRKGKTYSLQDYDQFAAAIEPEKAPYFLPFLYGERCPGWQGKRRGGFLEISPQHNEAHLYYAILEGILFNLYHCYTILASLGGQPAKVLLSGGIIKSPFWRQMAADIFQRDLLVTGVVDESTVGGALFALQAGGGIGQVEDYAVEPTRVLSPRSDKVDVYRKRFAKYLQLYEASRP</sequence>
<keyword evidence="3" id="KW-0418">Kinase</keyword>
<evidence type="ECO:0008006" key="8">
    <source>
        <dbReference type="Google" id="ProtNLM"/>
    </source>
</evidence>
<dbReference type="SUPFAM" id="SSF53067">
    <property type="entry name" value="Actin-like ATPase domain"/>
    <property type="match status" value="2"/>
</dbReference>
<keyword evidence="2" id="KW-0808">Transferase</keyword>
<dbReference type="InterPro" id="IPR050406">
    <property type="entry name" value="FGGY_Carb_Kinase"/>
</dbReference>
<organism evidence="6 7">
    <name type="scientific">Capillibacterium thermochitinicola</name>
    <dbReference type="NCBI Taxonomy" id="2699427"/>
    <lineage>
        <taxon>Bacteria</taxon>
        <taxon>Bacillati</taxon>
        <taxon>Bacillota</taxon>
        <taxon>Capillibacterium</taxon>
    </lineage>
</organism>
<dbReference type="Pfam" id="PF00370">
    <property type="entry name" value="FGGY_N"/>
    <property type="match status" value="1"/>
</dbReference>
<dbReference type="InterPro" id="IPR018485">
    <property type="entry name" value="FGGY_C"/>
</dbReference>
<dbReference type="PIRSF" id="PIRSF000538">
    <property type="entry name" value="GlpK"/>
    <property type="match status" value="1"/>
</dbReference>
<dbReference type="CDD" id="cd07770">
    <property type="entry name" value="ASKHA_NBD_FGGY_GntK"/>
    <property type="match status" value="1"/>
</dbReference>
<dbReference type="GO" id="GO:0005975">
    <property type="term" value="P:carbohydrate metabolic process"/>
    <property type="evidence" value="ECO:0007669"/>
    <property type="project" value="InterPro"/>
</dbReference>
<comment type="caution">
    <text evidence="6">The sequence shown here is derived from an EMBL/GenBank/DDBJ whole genome shotgun (WGS) entry which is preliminary data.</text>
</comment>
<keyword evidence="7" id="KW-1185">Reference proteome</keyword>
<name>A0A8J6HXS9_9FIRM</name>
<dbReference type="InterPro" id="IPR018484">
    <property type="entry name" value="FGGY_N"/>
</dbReference>
<protein>
    <recommendedName>
        <fullName evidence="8">Gluconate kinase, FGGY family</fullName>
    </recommendedName>
</protein>
<dbReference type="RefSeq" id="WP_181339919.1">
    <property type="nucleotide sequence ID" value="NZ_JAAKDE010000015.1"/>
</dbReference>
<proteinExistence type="inferred from homology"/>
<dbReference type="PANTHER" id="PTHR43095">
    <property type="entry name" value="SUGAR KINASE"/>
    <property type="match status" value="1"/>
</dbReference>
<dbReference type="Pfam" id="PF02782">
    <property type="entry name" value="FGGY_C"/>
    <property type="match status" value="1"/>
</dbReference>
<reference evidence="6" key="1">
    <citation type="submission" date="2020-06" db="EMBL/GenBank/DDBJ databases">
        <title>Novel chitinolytic bacterium.</title>
        <authorList>
            <person name="Ungkulpasvich U."/>
            <person name="Kosugi A."/>
            <person name="Uke A."/>
        </authorList>
    </citation>
    <scope>NUCLEOTIDE SEQUENCE</scope>
    <source>
        <strain evidence="6">UUS1-1</strain>
    </source>
</reference>
<dbReference type="Proteomes" id="UP000657177">
    <property type="component" value="Unassembled WGS sequence"/>
</dbReference>
<evidence type="ECO:0000256" key="2">
    <source>
        <dbReference type="ARBA" id="ARBA00022679"/>
    </source>
</evidence>
<evidence type="ECO:0000313" key="6">
    <source>
        <dbReference type="EMBL" id="MBA2133452.1"/>
    </source>
</evidence>
<evidence type="ECO:0000259" key="4">
    <source>
        <dbReference type="Pfam" id="PF00370"/>
    </source>
</evidence>
<dbReference type="PANTHER" id="PTHR43095:SF2">
    <property type="entry name" value="GLUCONOKINASE"/>
    <property type="match status" value="1"/>
</dbReference>
<feature type="domain" description="Carbohydrate kinase FGGY C-terminal" evidence="5">
    <location>
        <begin position="251"/>
        <end position="436"/>
    </location>
</feature>
<dbReference type="EMBL" id="JAAKDE010000015">
    <property type="protein sequence ID" value="MBA2133452.1"/>
    <property type="molecule type" value="Genomic_DNA"/>
</dbReference>
<dbReference type="Gene3D" id="3.30.420.40">
    <property type="match status" value="2"/>
</dbReference>
<dbReference type="AlphaFoldDB" id="A0A8J6HXS9"/>
<evidence type="ECO:0000313" key="7">
    <source>
        <dbReference type="Proteomes" id="UP000657177"/>
    </source>
</evidence>
<dbReference type="InterPro" id="IPR043129">
    <property type="entry name" value="ATPase_NBD"/>
</dbReference>
<evidence type="ECO:0000256" key="1">
    <source>
        <dbReference type="ARBA" id="ARBA00009156"/>
    </source>
</evidence>
<evidence type="ECO:0000259" key="5">
    <source>
        <dbReference type="Pfam" id="PF02782"/>
    </source>
</evidence>
<comment type="similarity">
    <text evidence="1">Belongs to the FGGY kinase family.</text>
</comment>
<evidence type="ECO:0000256" key="3">
    <source>
        <dbReference type="ARBA" id="ARBA00022777"/>
    </source>
</evidence>
<feature type="domain" description="Carbohydrate kinase FGGY N-terminal" evidence="4">
    <location>
        <begin position="3"/>
        <end position="241"/>
    </location>
</feature>
<gene>
    <name evidence="6" type="ORF">G5B42_07855</name>
</gene>
<dbReference type="GO" id="GO:0016301">
    <property type="term" value="F:kinase activity"/>
    <property type="evidence" value="ECO:0007669"/>
    <property type="project" value="UniProtKB-KW"/>
</dbReference>
<accession>A0A8J6HXS9</accession>